<proteinExistence type="inferred from homology"/>
<evidence type="ECO:0000256" key="5">
    <source>
        <dbReference type="SAM" id="MobiDB-lite"/>
    </source>
</evidence>
<evidence type="ECO:0000256" key="4">
    <source>
        <dbReference type="ARBA" id="ARBA00023172"/>
    </source>
</evidence>
<dbReference type="PANTHER" id="PTHR30349:SF41">
    <property type="entry name" value="INTEGRASE_RECOMBINASE PROTEIN MJ0367-RELATED"/>
    <property type="match status" value="1"/>
</dbReference>
<dbReference type="Gene3D" id="1.10.443.10">
    <property type="entry name" value="Intergrase catalytic core"/>
    <property type="match status" value="1"/>
</dbReference>
<evidence type="ECO:0000256" key="3">
    <source>
        <dbReference type="ARBA" id="ARBA00023125"/>
    </source>
</evidence>
<organism evidence="7 8">
    <name type="scientific">Methylobacterium bullatum</name>
    <dbReference type="NCBI Taxonomy" id="570505"/>
    <lineage>
        <taxon>Bacteria</taxon>
        <taxon>Pseudomonadati</taxon>
        <taxon>Pseudomonadota</taxon>
        <taxon>Alphaproteobacteria</taxon>
        <taxon>Hyphomicrobiales</taxon>
        <taxon>Methylobacteriaceae</taxon>
        <taxon>Methylobacterium</taxon>
    </lineage>
</organism>
<feature type="domain" description="Tyr recombinase" evidence="6">
    <location>
        <begin position="361"/>
        <end position="568"/>
    </location>
</feature>
<dbReference type="PANTHER" id="PTHR30349">
    <property type="entry name" value="PHAGE INTEGRASE-RELATED"/>
    <property type="match status" value="1"/>
</dbReference>
<reference evidence="7" key="2">
    <citation type="submission" date="2021-08" db="EMBL/GenBank/DDBJ databases">
        <authorList>
            <person name="Tani A."/>
            <person name="Ola A."/>
            <person name="Ogura Y."/>
            <person name="Katsura K."/>
            <person name="Hayashi T."/>
        </authorList>
    </citation>
    <scope>NUCLEOTIDE SEQUENCE</scope>
    <source>
        <strain evidence="7">DSM 21893</strain>
    </source>
</reference>
<dbReference type="PROSITE" id="PS51898">
    <property type="entry name" value="TYR_RECOMBINASE"/>
    <property type="match status" value="1"/>
</dbReference>
<dbReference type="InterPro" id="IPR010998">
    <property type="entry name" value="Integrase_recombinase_N"/>
</dbReference>
<comment type="similarity">
    <text evidence="1">Belongs to the 'phage' integrase family.</text>
</comment>
<dbReference type="GO" id="GO:0015074">
    <property type="term" value="P:DNA integration"/>
    <property type="evidence" value="ECO:0007669"/>
    <property type="project" value="UniProtKB-KW"/>
</dbReference>
<keyword evidence="2" id="KW-0229">DNA integration</keyword>
<evidence type="ECO:0000259" key="6">
    <source>
        <dbReference type="PROSITE" id="PS51898"/>
    </source>
</evidence>
<keyword evidence="4" id="KW-0233">DNA recombination</keyword>
<dbReference type="InterPro" id="IPR002104">
    <property type="entry name" value="Integrase_catalytic"/>
</dbReference>
<protein>
    <submittedName>
        <fullName evidence="7">Tyrosine recombinase XerC</fullName>
    </submittedName>
</protein>
<dbReference type="InterPro" id="IPR011010">
    <property type="entry name" value="DNA_brk_join_enz"/>
</dbReference>
<dbReference type="SUPFAM" id="SSF56349">
    <property type="entry name" value="DNA breaking-rejoining enzymes"/>
    <property type="match status" value="1"/>
</dbReference>
<dbReference type="InterPro" id="IPR050090">
    <property type="entry name" value="Tyrosine_recombinase_XerCD"/>
</dbReference>
<dbReference type="Pfam" id="PF20172">
    <property type="entry name" value="DUF6538"/>
    <property type="match status" value="1"/>
</dbReference>
<evidence type="ECO:0000313" key="8">
    <source>
        <dbReference type="Proteomes" id="UP001055307"/>
    </source>
</evidence>
<dbReference type="GO" id="GO:0006310">
    <property type="term" value="P:DNA recombination"/>
    <property type="evidence" value="ECO:0007669"/>
    <property type="project" value="UniProtKB-KW"/>
</dbReference>
<evidence type="ECO:0000256" key="1">
    <source>
        <dbReference type="ARBA" id="ARBA00008857"/>
    </source>
</evidence>
<sequence length="582" mass="65489">MAHHPNLTTREGTFYLRMRVPVDIARDVGRSHLVRSLRTKDRRVALTRFRIEQARLEREWETVRRQRSEIAHTRQLLVSGRLERLAPREIEDLAVRWFEEAVQQVARSPEERDELRFVDWDVVLADARAEGQILESPRPDDYLEAVRATTDQILLRAGMPPEPHGPGKLRRSVRRPNVDWNGDPYRRLASVVRRAMLALNARQVAALAGSTGSKGDPLFDGTPRPDVQPKRTLDDLIRAFESDPGRGSRTGKTNADYGMVFRALRELVGTDMDVTGLSRDHAKQVRDLFRALPPNATKRFPAFSLAQAAETAKREGLAPLNTQTVNSHITKMATLFNWAVREEWLSKNPAAGLTIEEAPQAKREPFSLQQMWAIFNAPLYAGCTDDEIGYAKVGSLRPRRARFWVPILSLFHGLRLNECCQLAPDDIAERDGVPVILVRAAEATQRVKSKAGTRIVPLHPEILAMGFLDFVADARKASQGRLFPELSADSRGYFSDAFQKWFARFLKSCGAAKASTTFHSFRHGWADRLREAGVPEDRRRALGGWADTGVDAGYGRGFPTKMLAEDIASVKFPGLSLEHLRV</sequence>
<dbReference type="EMBL" id="BPQF01000016">
    <property type="protein sequence ID" value="GJD40853.1"/>
    <property type="molecule type" value="Genomic_DNA"/>
</dbReference>
<keyword evidence="3" id="KW-0238">DNA-binding</keyword>
<keyword evidence="8" id="KW-1185">Reference proteome</keyword>
<dbReference type="AlphaFoldDB" id="A0AAV4ZAT5"/>
<name>A0AAV4ZAT5_9HYPH</name>
<dbReference type="InterPro" id="IPR046668">
    <property type="entry name" value="DUF6538"/>
</dbReference>
<dbReference type="Pfam" id="PF00589">
    <property type="entry name" value="Phage_integrase"/>
    <property type="match status" value="1"/>
</dbReference>
<dbReference type="CDD" id="cd01184">
    <property type="entry name" value="INT_C_like_1"/>
    <property type="match status" value="1"/>
</dbReference>
<dbReference type="GO" id="GO:0003677">
    <property type="term" value="F:DNA binding"/>
    <property type="evidence" value="ECO:0007669"/>
    <property type="project" value="UniProtKB-KW"/>
</dbReference>
<feature type="region of interest" description="Disordered" evidence="5">
    <location>
        <begin position="210"/>
        <end position="229"/>
    </location>
</feature>
<evidence type="ECO:0000256" key="2">
    <source>
        <dbReference type="ARBA" id="ARBA00022908"/>
    </source>
</evidence>
<reference evidence="7" key="1">
    <citation type="journal article" date="2016" name="Front. Microbiol.">
        <title>Genome Sequence of the Piezophilic, Mesophilic Sulfate-Reducing Bacterium Desulfovibrio indicus J2T.</title>
        <authorList>
            <person name="Cao J."/>
            <person name="Maignien L."/>
            <person name="Shao Z."/>
            <person name="Alain K."/>
            <person name="Jebbar M."/>
        </authorList>
    </citation>
    <scope>NUCLEOTIDE SEQUENCE</scope>
    <source>
        <strain evidence="7">DSM 21893</strain>
    </source>
</reference>
<gene>
    <name evidence="7" type="primary">xerC_1</name>
    <name evidence="7" type="ORF">OICFNHDK_3329</name>
</gene>
<comment type="caution">
    <text evidence="7">The sequence shown here is derived from an EMBL/GenBank/DDBJ whole genome shotgun (WGS) entry which is preliminary data.</text>
</comment>
<dbReference type="Gene3D" id="1.10.150.130">
    <property type="match status" value="1"/>
</dbReference>
<evidence type="ECO:0000313" key="7">
    <source>
        <dbReference type="EMBL" id="GJD40853.1"/>
    </source>
</evidence>
<accession>A0AAV4ZAT5</accession>
<dbReference type="Proteomes" id="UP001055307">
    <property type="component" value="Unassembled WGS sequence"/>
</dbReference>
<dbReference type="InterPro" id="IPR013762">
    <property type="entry name" value="Integrase-like_cat_sf"/>
</dbReference>
<feature type="region of interest" description="Disordered" evidence="5">
    <location>
        <begin position="156"/>
        <end position="175"/>
    </location>
</feature>